<organism evidence="1 2">
    <name type="scientific">Capsulimonas corticalis</name>
    <dbReference type="NCBI Taxonomy" id="2219043"/>
    <lineage>
        <taxon>Bacteria</taxon>
        <taxon>Bacillati</taxon>
        <taxon>Armatimonadota</taxon>
        <taxon>Armatimonadia</taxon>
        <taxon>Capsulimonadales</taxon>
        <taxon>Capsulimonadaceae</taxon>
        <taxon>Capsulimonas</taxon>
    </lineage>
</organism>
<gene>
    <name evidence="1" type="ORF">CCAX7_21140</name>
</gene>
<dbReference type="AlphaFoldDB" id="A0A402D1U8"/>
<evidence type="ECO:0000313" key="1">
    <source>
        <dbReference type="EMBL" id="BDI30063.1"/>
    </source>
</evidence>
<accession>A0A402D1U8</accession>
<evidence type="ECO:0000313" key="2">
    <source>
        <dbReference type="Proteomes" id="UP000287394"/>
    </source>
</evidence>
<protein>
    <submittedName>
        <fullName evidence="1">Uncharacterized protein</fullName>
    </submittedName>
</protein>
<sequence length="108" mass="12190">MRSRPDRSGLSQGRSSEGKPVTGWRVLLSDVASSEEAQALFLLYNHPGRGNHLLMYRWGQGTVVFPLPWDVRSICTHGDQLIACGDWSVFVFRMPRWELGAPLETLFS</sequence>
<name>A0A402D1U8_9BACT</name>
<dbReference type="EMBL" id="AP025739">
    <property type="protein sequence ID" value="BDI30063.1"/>
    <property type="molecule type" value="Genomic_DNA"/>
</dbReference>
<dbReference type="Proteomes" id="UP000287394">
    <property type="component" value="Chromosome"/>
</dbReference>
<reference evidence="1 2" key="1">
    <citation type="journal article" date="2019" name="Int. J. Syst. Evol. Microbiol.">
        <title>Capsulimonas corticalis gen. nov., sp. nov., an aerobic capsulated bacterium, of a novel bacterial order, Capsulimonadales ord. nov., of the class Armatimonadia of the phylum Armatimonadetes.</title>
        <authorList>
            <person name="Li J."/>
            <person name="Kudo C."/>
            <person name="Tonouchi A."/>
        </authorList>
    </citation>
    <scope>NUCLEOTIDE SEQUENCE [LARGE SCALE GENOMIC DNA]</scope>
    <source>
        <strain evidence="1 2">AX-7</strain>
    </source>
</reference>
<dbReference type="KEGG" id="ccot:CCAX7_21140"/>
<keyword evidence="2" id="KW-1185">Reference proteome</keyword>
<proteinExistence type="predicted"/>